<reference evidence="1 2" key="1">
    <citation type="journal article" date="2021" name="Commun. Biol.">
        <title>The genome of Shorea leprosula (Dipterocarpaceae) highlights the ecological relevance of drought in aseasonal tropical rainforests.</title>
        <authorList>
            <person name="Ng K.K.S."/>
            <person name="Kobayashi M.J."/>
            <person name="Fawcett J.A."/>
            <person name="Hatakeyama M."/>
            <person name="Paape T."/>
            <person name="Ng C.H."/>
            <person name="Ang C.C."/>
            <person name="Tnah L.H."/>
            <person name="Lee C.T."/>
            <person name="Nishiyama T."/>
            <person name="Sese J."/>
            <person name="O'Brien M.J."/>
            <person name="Copetti D."/>
            <person name="Mohd Noor M.I."/>
            <person name="Ong R.C."/>
            <person name="Putra M."/>
            <person name="Sireger I.Z."/>
            <person name="Indrioko S."/>
            <person name="Kosugi Y."/>
            <person name="Izuno A."/>
            <person name="Isagi Y."/>
            <person name="Lee S.L."/>
            <person name="Shimizu K.K."/>
        </authorList>
    </citation>
    <scope>NUCLEOTIDE SEQUENCE [LARGE SCALE GENOMIC DNA]</scope>
    <source>
        <strain evidence="1">214</strain>
    </source>
</reference>
<gene>
    <name evidence="1" type="ORF">SLEP1_g10087</name>
</gene>
<dbReference type="Proteomes" id="UP001054252">
    <property type="component" value="Unassembled WGS sequence"/>
</dbReference>
<keyword evidence="2" id="KW-1185">Reference proteome</keyword>
<organism evidence="1 2">
    <name type="scientific">Rubroshorea leprosula</name>
    <dbReference type="NCBI Taxonomy" id="152421"/>
    <lineage>
        <taxon>Eukaryota</taxon>
        <taxon>Viridiplantae</taxon>
        <taxon>Streptophyta</taxon>
        <taxon>Embryophyta</taxon>
        <taxon>Tracheophyta</taxon>
        <taxon>Spermatophyta</taxon>
        <taxon>Magnoliopsida</taxon>
        <taxon>eudicotyledons</taxon>
        <taxon>Gunneridae</taxon>
        <taxon>Pentapetalae</taxon>
        <taxon>rosids</taxon>
        <taxon>malvids</taxon>
        <taxon>Malvales</taxon>
        <taxon>Dipterocarpaceae</taxon>
        <taxon>Rubroshorea</taxon>
    </lineage>
</organism>
<evidence type="ECO:0000313" key="2">
    <source>
        <dbReference type="Proteomes" id="UP001054252"/>
    </source>
</evidence>
<dbReference type="AlphaFoldDB" id="A0AAV5I706"/>
<dbReference type="EMBL" id="BPVZ01000010">
    <property type="protein sequence ID" value="GKU96907.1"/>
    <property type="molecule type" value="Genomic_DNA"/>
</dbReference>
<accession>A0AAV5I706</accession>
<name>A0AAV5I706_9ROSI</name>
<evidence type="ECO:0000313" key="1">
    <source>
        <dbReference type="EMBL" id="GKU96907.1"/>
    </source>
</evidence>
<comment type="caution">
    <text evidence="1">The sequence shown here is derived from an EMBL/GenBank/DDBJ whole genome shotgun (WGS) entry which is preliminary data.</text>
</comment>
<proteinExistence type="predicted"/>
<sequence length="35" mass="3844">MQEVSSKLHQITVDDGLDLKSMHEGGVIHTSPNCH</sequence>
<protein>
    <submittedName>
        <fullName evidence="1">Uncharacterized protein</fullName>
    </submittedName>
</protein>